<name>A0A9P8RED3_9PEZI</name>
<dbReference type="Gene3D" id="3.40.50.1820">
    <property type="entry name" value="alpha/beta hydrolase"/>
    <property type="match status" value="1"/>
</dbReference>
<gene>
    <name evidence="4" type="ORF">BKA67DRAFT_528339</name>
</gene>
<organism evidence="4 5">
    <name type="scientific">Truncatella angustata</name>
    <dbReference type="NCBI Taxonomy" id="152316"/>
    <lineage>
        <taxon>Eukaryota</taxon>
        <taxon>Fungi</taxon>
        <taxon>Dikarya</taxon>
        <taxon>Ascomycota</taxon>
        <taxon>Pezizomycotina</taxon>
        <taxon>Sordariomycetes</taxon>
        <taxon>Xylariomycetidae</taxon>
        <taxon>Amphisphaeriales</taxon>
        <taxon>Sporocadaceae</taxon>
        <taxon>Truncatella</taxon>
    </lineage>
</organism>
<protein>
    <submittedName>
        <fullName evidence="4">Alpha/Beta hydrolase protein</fullName>
    </submittedName>
</protein>
<reference evidence="4" key="1">
    <citation type="journal article" date="2021" name="Nat. Commun.">
        <title>Genetic determinants of endophytism in the Arabidopsis root mycobiome.</title>
        <authorList>
            <person name="Mesny F."/>
            <person name="Miyauchi S."/>
            <person name="Thiergart T."/>
            <person name="Pickel B."/>
            <person name="Atanasova L."/>
            <person name="Karlsson M."/>
            <person name="Huettel B."/>
            <person name="Barry K.W."/>
            <person name="Haridas S."/>
            <person name="Chen C."/>
            <person name="Bauer D."/>
            <person name="Andreopoulos W."/>
            <person name="Pangilinan J."/>
            <person name="LaButti K."/>
            <person name="Riley R."/>
            <person name="Lipzen A."/>
            <person name="Clum A."/>
            <person name="Drula E."/>
            <person name="Henrissat B."/>
            <person name="Kohler A."/>
            <person name="Grigoriev I.V."/>
            <person name="Martin F.M."/>
            <person name="Hacquard S."/>
        </authorList>
    </citation>
    <scope>NUCLEOTIDE SEQUENCE</scope>
    <source>
        <strain evidence="4">MPI-SDFR-AT-0073</strain>
    </source>
</reference>
<proteinExistence type="inferred from homology"/>
<dbReference type="Pfam" id="PF00561">
    <property type="entry name" value="Abhydrolase_1"/>
    <property type="match status" value="1"/>
</dbReference>
<comment type="similarity">
    <text evidence="2">Belongs to the AB hydrolase superfamily. Epoxide hydrolase family.</text>
</comment>
<evidence type="ECO:0000313" key="5">
    <source>
        <dbReference type="Proteomes" id="UP000758603"/>
    </source>
</evidence>
<dbReference type="OrthoDB" id="284184at2759"/>
<dbReference type="InterPro" id="IPR029058">
    <property type="entry name" value="AB_hydrolase_fold"/>
</dbReference>
<keyword evidence="5" id="KW-1185">Reference proteome</keyword>
<dbReference type="AlphaFoldDB" id="A0A9P8RED3"/>
<feature type="domain" description="AB hydrolase-1" evidence="3">
    <location>
        <begin position="32"/>
        <end position="143"/>
    </location>
</feature>
<dbReference type="PANTHER" id="PTHR43329">
    <property type="entry name" value="EPOXIDE HYDROLASE"/>
    <property type="match status" value="1"/>
</dbReference>
<dbReference type="EMBL" id="JAGPXC010000014">
    <property type="protein sequence ID" value="KAH6639918.1"/>
    <property type="molecule type" value="Genomic_DNA"/>
</dbReference>
<dbReference type="GeneID" id="70127830"/>
<keyword evidence="1 4" id="KW-0378">Hydrolase</keyword>
<dbReference type="PRINTS" id="PR00412">
    <property type="entry name" value="EPOXHYDRLASE"/>
</dbReference>
<sequence>MDFVLPPRQLFFTSRSYHYSYIHITGASNRGTLLLIHGFPSHIDDWIHQIRYFESRGYGLLVPDMLGYGESSAPAEADAYRLKLISQDLAELLDHAQLEQVVGVGHDWGVTILSRLAIYHPRRLKALALLGIGAPKPGTTFDLDGINSMAKEATGSEMLGYVTYISRDPESHQMMEEHAESVMEIMFASDSQSWGLHLHPSGGFKSFVEGGFRQPVGTWFVEELRRRHLEAFRRPNGYRGPSCYYKMLDLNLSVSDEVEFANFIIEQPQMLSVWASDVVTLRVNSGHWIHLERGDETSQALERLL</sequence>
<dbReference type="Proteomes" id="UP000758603">
    <property type="component" value="Unassembled WGS sequence"/>
</dbReference>
<dbReference type="PRINTS" id="PR00111">
    <property type="entry name" value="ABHYDROLASE"/>
</dbReference>
<dbReference type="InterPro" id="IPR000073">
    <property type="entry name" value="AB_hydrolase_1"/>
</dbReference>
<dbReference type="InterPro" id="IPR000639">
    <property type="entry name" value="Epox_hydrolase-like"/>
</dbReference>
<dbReference type="SUPFAM" id="SSF53474">
    <property type="entry name" value="alpha/beta-Hydrolases"/>
    <property type="match status" value="1"/>
</dbReference>
<dbReference type="GO" id="GO:0016787">
    <property type="term" value="F:hydrolase activity"/>
    <property type="evidence" value="ECO:0007669"/>
    <property type="project" value="UniProtKB-KW"/>
</dbReference>
<evidence type="ECO:0000256" key="2">
    <source>
        <dbReference type="ARBA" id="ARBA00038334"/>
    </source>
</evidence>
<evidence type="ECO:0000256" key="1">
    <source>
        <dbReference type="ARBA" id="ARBA00022801"/>
    </source>
</evidence>
<evidence type="ECO:0000313" key="4">
    <source>
        <dbReference type="EMBL" id="KAH6639918.1"/>
    </source>
</evidence>
<accession>A0A9P8RED3</accession>
<comment type="caution">
    <text evidence="4">The sequence shown here is derived from an EMBL/GenBank/DDBJ whole genome shotgun (WGS) entry which is preliminary data.</text>
</comment>
<evidence type="ECO:0000259" key="3">
    <source>
        <dbReference type="Pfam" id="PF00561"/>
    </source>
</evidence>
<dbReference type="RefSeq" id="XP_045950992.1">
    <property type="nucleotide sequence ID" value="XM_046098938.1"/>
</dbReference>